<keyword evidence="6 7" id="KW-0472">Membrane</keyword>
<dbReference type="Proteomes" id="UP000325291">
    <property type="component" value="Unassembled WGS sequence"/>
</dbReference>
<organism evidence="8 9">
    <name type="scientific">Aquicoccus porphyridii</name>
    <dbReference type="NCBI Taxonomy" id="1852029"/>
    <lineage>
        <taxon>Bacteria</taxon>
        <taxon>Pseudomonadati</taxon>
        <taxon>Pseudomonadota</taxon>
        <taxon>Alphaproteobacteria</taxon>
        <taxon>Rhodobacterales</taxon>
        <taxon>Paracoccaceae</taxon>
        <taxon>Aquicoccus</taxon>
    </lineage>
</organism>
<dbReference type="Pfam" id="PF03547">
    <property type="entry name" value="Mem_trans"/>
    <property type="match status" value="1"/>
</dbReference>
<evidence type="ECO:0000256" key="4">
    <source>
        <dbReference type="ARBA" id="ARBA00022692"/>
    </source>
</evidence>
<feature type="transmembrane region" description="Helical" evidence="7">
    <location>
        <begin position="199"/>
        <end position="219"/>
    </location>
</feature>
<dbReference type="AlphaFoldDB" id="A0A5A9Z648"/>
<feature type="transmembrane region" description="Helical" evidence="7">
    <location>
        <begin position="293"/>
        <end position="313"/>
    </location>
</feature>
<keyword evidence="2" id="KW-0813">Transport</keyword>
<keyword evidence="5 7" id="KW-1133">Transmembrane helix</keyword>
<evidence type="ECO:0000256" key="2">
    <source>
        <dbReference type="ARBA" id="ARBA00022448"/>
    </source>
</evidence>
<feature type="transmembrane region" description="Helical" evidence="7">
    <location>
        <begin position="121"/>
        <end position="145"/>
    </location>
</feature>
<reference evidence="8 9" key="1">
    <citation type="submission" date="2019-07" db="EMBL/GenBank/DDBJ databases">
        <title>Aquicoccus porphyridii gen. nov., sp. nov., isolated from a small marine red alga, Porphyridium marinum.</title>
        <authorList>
            <person name="Liu L."/>
        </authorList>
    </citation>
    <scope>NUCLEOTIDE SEQUENCE [LARGE SCALE GENOMIC DNA]</scope>
    <source>
        <strain evidence="8 9">L1 8-17</strain>
    </source>
</reference>
<keyword evidence="9" id="KW-1185">Reference proteome</keyword>
<feature type="transmembrane region" description="Helical" evidence="7">
    <location>
        <begin position="65"/>
        <end position="89"/>
    </location>
</feature>
<dbReference type="RefSeq" id="WP_111362478.1">
    <property type="nucleotide sequence ID" value="NZ_VINQ01000012.1"/>
</dbReference>
<dbReference type="PANTHER" id="PTHR36838:SF3">
    <property type="entry name" value="TRANSPORTER AUXIN EFFLUX CARRIER EC FAMILY"/>
    <property type="match status" value="1"/>
</dbReference>
<dbReference type="GO" id="GO:0055085">
    <property type="term" value="P:transmembrane transport"/>
    <property type="evidence" value="ECO:0007669"/>
    <property type="project" value="InterPro"/>
</dbReference>
<feature type="transmembrane region" description="Helical" evidence="7">
    <location>
        <begin position="166"/>
        <end position="187"/>
    </location>
</feature>
<evidence type="ECO:0000256" key="7">
    <source>
        <dbReference type="SAM" id="Phobius"/>
    </source>
</evidence>
<name>A0A5A9Z648_9RHOB</name>
<feature type="transmembrane region" description="Helical" evidence="7">
    <location>
        <begin position="262"/>
        <end position="281"/>
    </location>
</feature>
<dbReference type="GO" id="GO:0016020">
    <property type="term" value="C:membrane"/>
    <property type="evidence" value="ECO:0007669"/>
    <property type="project" value="UniProtKB-SubCell"/>
</dbReference>
<evidence type="ECO:0000313" key="9">
    <source>
        <dbReference type="Proteomes" id="UP000325291"/>
    </source>
</evidence>
<feature type="transmembrane region" description="Helical" evidence="7">
    <location>
        <begin position="96"/>
        <end position="115"/>
    </location>
</feature>
<accession>A0A5A9Z648</accession>
<feature type="transmembrane region" description="Helical" evidence="7">
    <location>
        <begin position="6"/>
        <end position="23"/>
    </location>
</feature>
<evidence type="ECO:0000256" key="6">
    <source>
        <dbReference type="ARBA" id="ARBA00023136"/>
    </source>
</evidence>
<evidence type="ECO:0000256" key="1">
    <source>
        <dbReference type="ARBA" id="ARBA00004141"/>
    </source>
</evidence>
<evidence type="ECO:0000313" key="8">
    <source>
        <dbReference type="EMBL" id="KAA0912666.1"/>
    </source>
</evidence>
<proteinExistence type="predicted"/>
<dbReference type="EMBL" id="VINQ01000012">
    <property type="protein sequence ID" value="KAA0912666.1"/>
    <property type="molecule type" value="Genomic_DNA"/>
</dbReference>
<sequence length="314" mass="32578">MLAILGITFPIYVIIALGYVCVRKGVFRPEHMPQFGGYVMNIALPALLFNAVATRDVGEVFDLTYMAVFLVGALATIAVGFAVFGGLGLSPGRRAVAIMGTTCPNSGFIGYPVMLLSFPEIAGQILALNMLVENFVIIPICLAIMEASKGRGEADLLRKLGRILLGVIRRPMVIALVAGLVVSLSGVGMPGPVLRVFEMLAASASALALFVIGGALVGVPFRGNRGVAVMIVLGKLLVHPAMVALALLAVPLVGLAPLAPDLAAAVVISAAIPMFSIYALFAQELGHEGMASIAQILATGGAFVTLNVLLFVLL</sequence>
<evidence type="ECO:0000256" key="5">
    <source>
        <dbReference type="ARBA" id="ARBA00022989"/>
    </source>
</evidence>
<comment type="caution">
    <text evidence="8">The sequence shown here is derived from an EMBL/GenBank/DDBJ whole genome shotgun (WGS) entry which is preliminary data.</text>
</comment>
<keyword evidence="4 7" id="KW-0812">Transmembrane</keyword>
<dbReference type="InterPro" id="IPR004776">
    <property type="entry name" value="Mem_transp_PIN-like"/>
</dbReference>
<evidence type="ECO:0000256" key="3">
    <source>
        <dbReference type="ARBA" id="ARBA00022475"/>
    </source>
</evidence>
<protein>
    <submittedName>
        <fullName evidence="8">Transporter</fullName>
    </submittedName>
</protein>
<feature type="transmembrane region" description="Helical" evidence="7">
    <location>
        <begin position="226"/>
        <end position="250"/>
    </location>
</feature>
<comment type="subcellular location">
    <subcellularLocation>
        <location evidence="1">Membrane</location>
        <topology evidence="1">Multi-pass membrane protein</topology>
    </subcellularLocation>
</comment>
<feature type="transmembrane region" description="Helical" evidence="7">
    <location>
        <begin position="35"/>
        <end position="53"/>
    </location>
</feature>
<dbReference type="PANTHER" id="PTHR36838">
    <property type="entry name" value="AUXIN EFFLUX CARRIER FAMILY PROTEIN"/>
    <property type="match status" value="1"/>
</dbReference>
<gene>
    <name evidence="8" type="ORF">FLO80_14855</name>
</gene>
<keyword evidence="3" id="KW-1003">Cell membrane</keyword>